<dbReference type="STRING" id="655863.F0XML1"/>
<feature type="compositionally biased region" description="Polar residues" evidence="1">
    <location>
        <begin position="857"/>
        <end position="872"/>
    </location>
</feature>
<dbReference type="RefSeq" id="XP_014170595.1">
    <property type="nucleotide sequence ID" value="XM_014315120.1"/>
</dbReference>
<dbReference type="PANTHER" id="PTHR12984:SF6">
    <property type="entry name" value="SCY1-LIKE PROTEIN 2"/>
    <property type="match status" value="1"/>
</dbReference>
<dbReference type="InParanoid" id="F0XML1"/>
<protein>
    <submittedName>
        <fullName evidence="3">Protein kinase</fullName>
    </submittedName>
</protein>
<feature type="domain" description="Protein kinase" evidence="2">
    <location>
        <begin position="1"/>
        <end position="344"/>
    </location>
</feature>
<dbReference type="CDD" id="cd14011">
    <property type="entry name" value="PK_SCY1_like"/>
    <property type="match status" value="1"/>
</dbReference>
<dbReference type="FunCoup" id="F0XML1">
    <property type="interactions" value="706"/>
</dbReference>
<feature type="region of interest" description="Disordered" evidence="1">
    <location>
        <begin position="684"/>
        <end position="707"/>
    </location>
</feature>
<evidence type="ECO:0000313" key="4">
    <source>
        <dbReference type="Proteomes" id="UP000007796"/>
    </source>
</evidence>
<organism evidence="4">
    <name type="scientific">Grosmannia clavigera (strain kw1407 / UAMH 11150)</name>
    <name type="common">Blue stain fungus</name>
    <name type="synonym">Graphiocladiella clavigera</name>
    <dbReference type="NCBI Taxonomy" id="655863"/>
    <lineage>
        <taxon>Eukaryota</taxon>
        <taxon>Fungi</taxon>
        <taxon>Dikarya</taxon>
        <taxon>Ascomycota</taxon>
        <taxon>Pezizomycotina</taxon>
        <taxon>Sordariomycetes</taxon>
        <taxon>Sordariomycetidae</taxon>
        <taxon>Ophiostomatales</taxon>
        <taxon>Ophiostomataceae</taxon>
        <taxon>Leptographium</taxon>
    </lineage>
</organism>
<dbReference type="InterPro" id="IPR016024">
    <property type="entry name" value="ARM-type_fold"/>
</dbReference>
<proteinExistence type="predicted"/>
<dbReference type="SMART" id="SM00220">
    <property type="entry name" value="S_TKc"/>
    <property type="match status" value="1"/>
</dbReference>
<dbReference type="SUPFAM" id="SSF56112">
    <property type="entry name" value="Protein kinase-like (PK-like)"/>
    <property type="match status" value="1"/>
</dbReference>
<feature type="compositionally biased region" description="Low complexity" evidence="1">
    <location>
        <begin position="811"/>
        <end position="823"/>
    </location>
</feature>
<name>F0XML1_GROCL</name>
<feature type="compositionally biased region" description="Low complexity" evidence="1">
    <location>
        <begin position="767"/>
        <end position="786"/>
    </location>
</feature>
<dbReference type="Pfam" id="PF00069">
    <property type="entry name" value="Pkinase"/>
    <property type="match status" value="1"/>
</dbReference>
<dbReference type="InterPro" id="IPR011009">
    <property type="entry name" value="Kinase-like_dom_sf"/>
</dbReference>
<dbReference type="OrthoDB" id="79687at2759"/>
<dbReference type="AlphaFoldDB" id="F0XML1"/>
<keyword evidence="3" id="KW-0808">Transferase</keyword>
<feature type="compositionally biased region" description="Pro residues" evidence="1">
    <location>
        <begin position="881"/>
        <end position="894"/>
    </location>
</feature>
<dbReference type="InterPro" id="IPR051177">
    <property type="entry name" value="CIK-Related_Protein"/>
</dbReference>
<dbReference type="GO" id="GO:0004672">
    <property type="term" value="F:protein kinase activity"/>
    <property type="evidence" value="ECO:0007669"/>
    <property type="project" value="InterPro"/>
</dbReference>
<dbReference type="GeneID" id="25979446"/>
<dbReference type="Gene3D" id="3.30.200.20">
    <property type="entry name" value="Phosphorylase Kinase, domain 1"/>
    <property type="match status" value="1"/>
</dbReference>
<keyword evidence="3" id="KW-0418">Kinase</keyword>
<dbReference type="Gene3D" id="1.25.10.10">
    <property type="entry name" value="Leucine-rich Repeat Variant"/>
    <property type="match status" value="2"/>
</dbReference>
<feature type="region of interest" description="Disordered" evidence="1">
    <location>
        <begin position="761"/>
        <end position="786"/>
    </location>
</feature>
<sequence>MFSSALKSISSTNINSHYSLAATPTCTAGPWKVYDARHRSSGKACSVFVFDRKVLDAHGSSSSSGGGLGKRAGAAAFRRAADEVVARLKREASALARLRHPSVLELVEPVEETRGGGLQFATEAVTASLASLLAEGDVEMATDSPRTRRRRRDEMDVLEIQKGLLQLGKALEFLHEKAGLVHGNLTPDAVLVNAKSDWKLSGLGFSVGATSSTAAVADMFCFGGDLRLPPSVLASLDYAAPDVVIDGQLGPAADMFALGLLCVALYDDPHRSPLAAAVTSNNTNSVAAYRRLFASPSSTPSPANNFLAARPLPRDLVAHVLPRLIARRPAQRMTAREFQTSEYFDNILVSTIRFLDAFPAKTHGEKTQFLRGLRKVLPSFPRSVVERKLLPALLDELKDRELAPAILHNIFAMVDLLPSARRAVSDRVLPGLKVLFLGAAAAGTPAAAGPAGSVPTISGTAAAAAAAAAANAKQPERDPARDAALMVVLEHLSTLAANTTGKDFKDDVIPIVATALESPAPSVVDAALRSIPVMLPVLDFSTVKHELFPVVGAIFTKTSSLAIKVRGLQAFAILCGGRPDGDPDADDGLNGAHSSAPSTALDKYTMQEKIVPLVKAIRTKEPAVMVEALRVLRVVGRAADADFVALEILPILWTMALGPLLNLQQFQAFMKLIRSLSARVEDEQSRKLQDLSTGSGHDGGLDSISRNGTPSLMDDLSALGVTDNKLSAWDGAGETEDDFERLVKGRATASSSTTAATSGILEGTWAGSSTSPPLRSPRGLPASRLSSSSSATATASAAAAAAAVVTPSFSWSTPSSTAASMPAARPPAPSDLGGFPSMTPSSTQFSQALPARPMMANRNSSSGSSWTTPNNNGPASSAFSLPPPPAFSLAPPPGGSSSSFGNGMASMTALSATPAASSMAAPNYNRASLGLAPSASSGAGAVGMMGSNMNMGMNMSMGMGMMSLNSNNDNNNNNGAMMSALPGKTGLDKYESLL</sequence>
<evidence type="ECO:0000313" key="3">
    <source>
        <dbReference type="EMBL" id="EFX01113.1"/>
    </source>
</evidence>
<dbReference type="GO" id="GO:0005524">
    <property type="term" value="F:ATP binding"/>
    <property type="evidence" value="ECO:0007669"/>
    <property type="project" value="InterPro"/>
</dbReference>
<accession>F0XML1</accession>
<dbReference type="eggNOG" id="KOG2137">
    <property type="taxonomic scope" value="Eukaryota"/>
</dbReference>
<dbReference type="InterPro" id="IPR011989">
    <property type="entry name" value="ARM-like"/>
</dbReference>
<dbReference type="EMBL" id="GL629794">
    <property type="protein sequence ID" value="EFX01113.1"/>
    <property type="molecule type" value="Genomic_DNA"/>
</dbReference>
<feature type="compositionally biased region" description="Polar residues" evidence="1">
    <location>
        <begin position="838"/>
        <end position="847"/>
    </location>
</feature>
<dbReference type="InterPro" id="IPR000719">
    <property type="entry name" value="Prot_kinase_dom"/>
</dbReference>
<reference evidence="3 4" key="1">
    <citation type="journal article" date="2011" name="Proc. Natl. Acad. Sci. U.S.A.">
        <title>Genome and transcriptome analyses of the mountain pine beetle-fungal symbiont Grosmannia clavigera, a lodgepole pine pathogen.</title>
        <authorList>
            <person name="DiGuistini S."/>
            <person name="Wang Y."/>
            <person name="Liao N.Y."/>
            <person name="Taylor G."/>
            <person name="Tanguay P."/>
            <person name="Feau N."/>
            <person name="Henrissat B."/>
            <person name="Chan S.K."/>
            <person name="Hesse-Orce U."/>
            <person name="Alamouti S.M."/>
            <person name="Tsui C.K.M."/>
            <person name="Docking R.T."/>
            <person name="Levasseur A."/>
            <person name="Haridas S."/>
            <person name="Robertson G."/>
            <person name="Birol I."/>
            <person name="Holt R.A."/>
            <person name="Marra M.A."/>
            <person name="Hamelin R.C."/>
            <person name="Hirst M."/>
            <person name="Jones S.J.M."/>
            <person name="Bohlmann J."/>
            <person name="Breuil C."/>
        </authorList>
    </citation>
    <scope>NUCLEOTIDE SEQUENCE [LARGE SCALE GENOMIC DNA]</scope>
    <source>
        <strain evidence="4">kw1407 / UAMH 11150</strain>
    </source>
</reference>
<dbReference type="SUPFAM" id="SSF48371">
    <property type="entry name" value="ARM repeat"/>
    <property type="match status" value="1"/>
</dbReference>
<dbReference type="HOGENOM" id="CLU_008724_1_0_1"/>
<keyword evidence="4" id="KW-1185">Reference proteome</keyword>
<dbReference type="Proteomes" id="UP000007796">
    <property type="component" value="Unassembled WGS sequence"/>
</dbReference>
<feature type="region of interest" description="Disordered" evidence="1">
    <location>
        <begin position="811"/>
        <end position="900"/>
    </location>
</feature>
<gene>
    <name evidence="3" type="ORF">CMQ_6055</name>
</gene>
<evidence type="ECO:0000256" key="1">
    <source>
        <dbReference type="SAM" id="MobiDB-lite"/>
    </source>
</evidence>
<dbReference type="PANTHER" id="PTHR12984">
    <property type="entry name" value="SCY1-RELATED S/T PROTEIN KINASE-LIKE"/>
    <property type="match status" value="1"/>
</dbReference>
<dbReference type="Gene3D" id="1.10.510.10">
    <property type="entry name" value="Transferase(Phosphotransferase) domain 1"/>
    <property type="match status" value="1"/>
</dbReference>
<evidence type="ECO:0000259" key="2">
    <source>
        <dbReference type="PROSITE" id="PS50011"/>
    </source>
</evidence>
<dbReference type="PROSITE" id="PS50011">
    <property type="entry name" value="PROTEIN_KINASE_DOM"/>
    <property type="match status" value="1"/>
</dbReference>